<keyword evidence="10" id="KW-0812">Transmembrane</keyword>
<gene>
    <name evidence="12" type="primary">mshB</name>
    <name evidence="12" type="ORF">MGLY_16910</name>
</gene>
<dbReference type="Proteomes" id="UP000425916">
    <property type="component" value="Chromosome"/>
</dbReference>
<proteinExistence type="inferred from homology"/>
<dbReference type="AlphaFoldDB" id="A0A6I5ZRX9"/>
<keyword evidence="10" id="KW-0472">Membrane</keyword>
<evidence type="ECO:0000256" key="9">
    <source>
        <dbReference type="ARBA" id="ARBA00048997"/>
    </source>
</evidence>
<dbReference type="RefSeq" id="WP_156273004.1">
    <property type="nucleotide sequence ID" value="NZ_CP046244.1"/>
</dbReference>
<keyword evidence="5" id="KW-0460">Magnesium</keyword>
<dbReference type="InterPro" id="IPR001173">
    <property type="entry name" value="Glyco_trans_2-like"/>
</dbReference>
<evidence type="ECO:0000256" key="2">
    <source>
        <dbReference type="ARBA" id="ARBA00006739"/>
    </source>
</evidence>
<evidence type="ECO:0000256" key="1">
    <source>
        <dbReference type="ARBA" id="ARBA00001946"/>
    </source>
</evidence>
<evidence type="ECO:0000256" key="8">
    <source>
        <dbReference type="ARBA" id="ARBA00048689"/>
    </source>
</evidence>
<evidence type="ECO:0000256" key="4">
    <source>
        <dbReference type="ARBA" id="ARBA00022679"/>
    </source>
</evidence>
<evidence type="ECO:0000256" key="10">
    <source>
        <dbReference type="SAM" id="Phobius"/>
    </source>
</evidence>
<dbReference type="OrthoDB" id="9815144at2"/>
<accession>A0A6I5ZRX9</accession>
<dbReference type="PANTHER" id="PTHR48090">
    <property type="entry name" value="UNDECAPRENYL-PHOSPHATE 4-DEOXY-4-FORMAMIDO-L-ARABINOSE TRANSFERASE-RELATED"/>
    <property type="match status" value="1"/>
</dbReference>
<comment type="cofactor">
    <cofactor evidence="1">
        <name>Mg(2+)</name>
        <dbReference type="ChEBI" id="CHEBI:18420"/>
    </cofactor>
</comment>
<keyword evidence="13" id="KW-1185">Reference proteome</keyword>
<sequence length="703" mass="76241">MTGAGFYARGVSAIIPAYNEAATVGKVIDTLKEVASIVEIIVVSDGSQDATASVARRHGARVIELATNGGKGAAMTVGARAAREEILLFLDADLEGLTAAHVEALVAPLLAGSADMTVGIFSRGRSLTDLAQVVAPHLSGQRAIRKELFLAVGAEKSRFEVEVLLTSEARARGWRVQKIPLANMTHIMKEEKRGLYRGVVARMGMYKDILGYILRLTRKKIKARPVALLLLLLILAGALNYDVLALRSAAAAAGRMPDLELPAGGHRILVISPHPDDETLGAGGLIAEARDRGDAVKVVFMTNGDGFRRGVEKFNGPLPAGASDFLQYGRVRQQEAITALGVLGVKSSDIIFLGYPDGGLAPIWLGYWGEDRPYTSIYTRQAAVPYKLAFAPGEPYTAPALLNTLVAILKDYRPTDIYVTDTNDSHPDHWATGAFTLAAAGKVREEDPSFRPNLYTFVIHTGTWQILPVMERKAKPLLPPGYFLSRGTPWYKLPLSPEAMDRKKKAIAAYKTQDLVMPTFLANFERPNEVFSHLVDQQLVQADSSAGGDGEPAYWPESARVALDPAGDQLTRKLEKGGDLKAAYLLQAGNTTFVRLDTWGRPGFPVIYTASIYLLPGKPAGQVQRFILQVAPGERQARWLARPTGYNPGAVRVIYREHSVEIALPGLVPPGEHHLMFAAATSISKIPLDRIPWRLLQVNGGDI</sequence>
<evidence type="ECO:0000313" key="12">
    <source>
        <dbReference type="EMBL" id="QGP92317.1"/>
    </source>
</evidence>
<dbReference type="Pfam" id="PF00535">
    <property type="entry name" value="Glycos_transf_2"/>
    <property type="match status" value="1"/>
</dbReference>
<dbReference type="CDD" id="cd04179">
    <property type="entry name" value="DPM_DPG-synthase_like"/>
    <property type="match status" value="1"/>
</dbReference>
<keyword evidence="3" id="KW-0328">Glycosyltransferase</keyword>
<dbReference type="GO" id="GO:0016787">
    <property type="term" value="F:hydrolase activity"/>
    <property type="evidence" value="ECO:0007669"/>
    <property type="project" value="UniProtKB-KW"/>
</dbReference>
<dbReference type="Pfam" id="PF02585">
    <property type="entry name" value="PIG-L"/>
    <property type="match status" value="1"/>
</dbReference>
<organism evidence="12 13">
    <name type="scientific">Neomoorella glycerini</name>
    <dbReference type="NCBI Taxonomy" id="55779"/>
    <lineage>
        <taxon>Bacteria</taxon>
        <taxon>Bacillati</taxon>
        <taxon>Bacillota</taxon>
        <taxon>Clostridia</taxon>
        <taxon>Neomoorellales</taxon>
        <taxon>Neomoorellaceae</taxon>
        <taxon>Neomoorella</taxon>
    </lineage>
</organism>
<name>A0A6I5ZRX9_9FIRM</name>
<dbReference type="InterPro" id="IPR003737">
    <property type="entry name" value="GlcNAc_PI_deacetylase-related"/>
</dbReference>
<dbReference type="GO" id="GO:0016757">
    <property type="term" value="F:glycosyltransferase activity"/>
    <property type="evidence" value="ECO:0007669"/>
    <property type="project" value="UniProtKB-KW"/>
</dbReference>
<dbReference type="SUPFAM" id="SSF102588">
    <property type="entry name" value="LmbE-like"/>
    <property type="match status" value="1"/>
</dbReference>
<dbReference type="EC" id="2.4.1.266" evidence="6"/>
<keyword evidence="12" id="KW-0378">Hydrolase</keyword>
<dbReference type="PANTHER" id="PTHR48090:SF10">
    <property type="entry name" value="GLUCOSYL-3-PHOSPHOGLYCERATE SYNTHASE"/>
    <property type="match status" value="1"/>
</dbReference>
<dbReference type="InterPro" id="IPR050256">
    <property type="entry name" value="Glycosyltransferase_2"/>
</dbReference>
<dbReference type="Gene3D" id="3.40.50.10320">
    <property type="entry name" value="LmbE-like"/>
    <property type="match status" value="1"/>
</dbReference>
<dbReference type="EMBL" id="CP046244">
    <property type="protein sequence ID" value="QGP92317.1"/>
    <property type="molecule type" value="Genomic_DNA"/>
</dbReference>
<feature type="domain" description="Glycosyltransferase 2-like" evidence="11">
    <location>
        <begin position="12"/>
        <end position="123"/>
    </location>
</feature>
<dbReference type="SUPFAM" id="SSF53448">
    <property type="entry name" value="Nucleotide-diphospho-sugar transferases"/>
    <property type="match status" value="1"/>
</dbReference>
<dbReference type="InterPro" id="IPR024078">
    <property type="entry name" value="LmbE-like_dom_sf"/>
</dbReference>
<comment type="catalytic activity">
    <reaction evidence="9">
        <text>an NDP-alpha-D-glucose + (2R)-3-phosphoglycerate = (2R)-2-O-(alpha-D-glucopyranosyl)-3-phospho-glycerate + a ribonucleoside 5'-diphosphate + H(+)</text>
        <dbReference type="Rhea" id="RHEA:47244"/>
        <dbReference type="ChEBI" id="CHEBI:15378"/>
        <dbReference type="ChEBI" id="CHEBI:57930"/>
        <dbReference type="ChEBI" id="CHEBI:58272"/>
        <dbReference type="ChEBI" id="CHEBI:62600"/>
        <dbReference type="ChEBI" id="CHEBI:76533"/>
        <dbReference type="EC" id="2.4.1.266"/>
    </reaction>
    <physiologicalReaction direction="left-to-right" evidence="9">
        <dbReference type="Rhea" id="RHEA:47245"/>
    </physiologicalReaction>
</comment>
<feature type="transmembrane region" description="Helical" evidence="10">
    <location>
        <begin position="226"/>
        <end position="246"/>
    </location>
</feature>
<evidence type="ECO:0000256" key="3">
    <source>
        <dbReference type="ARBA" id="ARBA00022676"/>
    </source>
</evidence>
<evidence type="ECO:0000256" key="5">
    <source>
        <dbReference type="ARBA" id="ARBA00022842"/>
    </source>
</evidence>
<evidence type="ECO:0000313" key="13">
    <source>
        <dbReference type="Proteomes" id="UP000425916"/>
    </source>
</evidence>
<reference evidence="12 13" key="1">
    <citation type="submission" date="2019-11" db="EMBL/GenBank/DDBJ databases">
        <title>Genome sequence of Moorella glycerini DSM11254.</title>
        <authorList>
            <person name="Poehlein A."/>
            <person name="Boeer T."/>
            <person name="Daniel R."/>
        </authorList>
    </citation>
    <scope>NUCLEOTIDE SEQUENCE [LARGE SCALE GENOMIC DNA]</scope>
    <source>
        <strain evidence="12 13">DSM 11254</strain>
    </source>
</reference>
<protein>
    <recommendedName>
        <fullName evidence="7">Glucosyl-3-phosphoglycerate synthase</fullName>
        <ecNumber evidence="6">2.4.1.266</ecNumber>
    </recommendedName>
</protein>
<comment type="similarity">
    <text evidence="2">Belongs to the glycosyltransferase 2 family.</text>
</comment>
<keyword evidence="10" id="KW-1133">Transmembrane helix</keyword>
<evidence type="ECO:0000256" key="7">
    <source>
        <dbReference type="ARBA" id="ARBA00040894"/>
    </source>
</evidence>
<evidence type="ECO:0000256" key="6">
    <source>
        <dbReference type="ARBA" id="ARBA00039022"/>
    </source>
</evidence>
<comment type="catalytic activity">
    <reaction evidence="8">
        <text>(2R)-3-phosphoglycerate + UDP-alpha-D-glucose = (2R)-2-O-(alpha-D-glucopyranosyl)-3-phospho-glycerate + UDP + H(+)</text>
        <dbReference type="Rhea" id="RHEA:31319"/>
        <dbReference type="ChEBI" id="CHEBI:15378"/>
        <dbReference type="ChEBI" id="CHEBI:58223"/>
        <dbReference type="ChEBI" id="CHEBI:58272"/>
        <dbReference type="ChEBI" id="CHEBI:58885"/>
        <dbReference type="ChEBI" id="CHEBI:62600"/>
        <dbReference type="EC" id="2.4.1.266"/>
    </reaction>
    <physiologicalReaction direction="left-to-right" evidence="8">
        <dbReference type="Rhea" id="RHEA:31320"/>
    </physiologicalReaction>
</comment>
<keyword evidence="4" id="KW-0808">Transferase</keyword>
<evidence type="ECO:0000259" key="11">
    <source>
        <dbReference type="Pfam" id="PF00535"/>
    </source>
</evidence>
<dbReference type="Gene3D" id="3.90.550.10">
    <property type="entry name" value="Spore Coat Polysaccharide Biosynthesis Protein SpsA, Chain A"/>
    <property type="match status" value="1"/>
</dbReference>
<dbReference type="InterPro" id="IPR029044">
    <property type="entry name" value="Nucleotide-diphossugar_trans"/>
</dbReference>